<dbReference type="EMBL" id="BJLP01000058">
    <property type="protein sequence ID" value="GEA82367.1"/>
    <property type="molecule type" value="Genomic_DNA"/>
</dbReference>
<dbReference type="AlphaFoldDB" id="A0A4Y3KED6"/>
<dbReference type="Proteomes" id="UP000315842">
    <property type="component" value="Unassembled WGS sequence"/>
</dbReference>
<dbReference type="RefSeq" id="WP_141322075.1">
    <property type="nucleotide sequence ID" value="NZ_BJLP01000058.1"/>
</dbReference>
<keyword evidence="2" id="KW-1185">Reference proteome</keyword>
<gene>
    <name evidence="1" type="ORF">CUD01_28110</name>
</gene>
<evidence type="ECO:0000313" key="1">
    <source>
        <dbReference type="EMBL" id="GEA82367.1"/>
    </source>
</evidence>
<evidence type="ECO:0000313" key="2">
    <source>
        <dbReference type="Proteomes" id="UP000315842"/>
    </source>
</evidence>
<accession>A0A4Y3KED6</accession>
<proteinExistence type="predicted"/>
<comment type="caution">
    <text evidence="1">The sequence shown here is derived from an EMBL/GenBank/DDBJ whole genome shotgun (WGS) entry which is preliminary data.</text>
</comment>
<name>A0A4Y3KED6_CELUD</name>
<organism evidence="1 2">
    <name type="scientific">Cellulomonas uda</name>
    <dbReference type="NCBI Taxonomy" id="1714"/>
    <lineage>
        <taxon>Bacteria</taxon>
        <taxon>Bacillati</taxon>
        <taxon>Actinomycetota</taxon>
        <taxon>Actinomycetes</taxon>
        <taxon>Micrococcales</taxon>
        <taxon>Cellulomonadaceae</taxon>
        <taxon>Cellulomonas</taxon>
    </lineage>
</organism>
<sequence>MSEVSVSPDDDYPARPAPADCPYGLRAIRISEHASEETLRFEAILVAHGQDLAVVTNDGRGGCHLIRAGGGATRADLHDFEQYAEQWGADQTPPVRFEPADALVDELLWRSLTVYE</sequence>
<reference evidence="1 2" key="1">
    <citation type="submission" date="2019-06" db="EMBL/GenBank/DDBJ databases">
        <title>Whole genome shotgun sequence of Cellulomonas uda NBRC 3747.</title>
        <authorList>
            <person name="Hosoyama A."/>
            <person name="Uohara A."/>
            <person name="Ohji S."/>
            <person name="Ichikawa N."/>
        </authorList>
    </citation>
    <scope>NUCLEOTIDE SEQUENCE [LARGE SCALE GENOMIC DNA]</scope>
    <source>
        <strain evidence="1 2">NBRC 3747</strain>
    </source>
</reference>
<protein>
    <submittedName>
        <fullName evidence="1">Uncharacterized protein</fullName>
    </submittedName>
</protein>